<dbReference type="GO" id="GO:0005737">
    <property type="term" value="C:cytoplasm"/>
    <property type="evidence" value="ECO:0007669"/>
    <property type="project" value="GOC"/>
</dbReference>
<keyword evidence="9" id="KW-0175">Coiled coil</keyword>
<feature type="coiled-coil region" evidence="9">
    <location>
        <begin position="139"/>
        <end position="166"/>
    </location>
</feature>
<dbReference type="FunCoup" id="G0VJ32">
    <property type="interactions" value="293"/>
</dbReference>
<dbReference type="InterPro" id="IPR009038">
    <property type="entry name" value="GOLD_dom"/>
</dbReference>
<reference evidence="13 14" key="1">
    <citation type="journal article" date="2011" name="Proc. Natl. Acad. Sci. U.S.A.">
        <title>Evolutionary erosion of yeast sex chromosomes by mating-type switching accidents.</title>
        <authorList>
            <person name="Gordon J.L."/>
            <person name="Armisen D."/>
            <person name="Proux-Wera E."/>
            <person name="Oheigeartaigh S.S."/>
            <person name="Byrne K.P."/>
            <person name="Wolfe K.H."/>
        </authorList>
    </citation>
    <scope>NUCLEOTIDE SEQUENCE [LARGE SCALE GENOMIC DNA]</scope>
    <source>
        <strain evidence="14">ATCC 76901 / BCRC 22586 / CBS 4309 / NBRC 1992 / NRRL Y-12630</strain>
    </source>
</reference>
<dbReference type="eggNOG" id="KOG1690">
    <property type="taxonomic scope" value="Eukaryota"/>
</dbReference>
<accession>G0VJ32</accession>
<protein>
    <recommendedName>
        <fullName evidence="12">GOLD domain-containing protein</fullName>
    </recommendedName>
</protein>
<comment type="subcellular location">
    <subcellularLocation>
        <location evidence="1 8">Membrane</location>
        <topology evidence="1 8">Single-pass type I membrane protein</topology>
    </subcellularLocation>
</comment>
<dbReference type="SMART" id="SM01190">
    <property type="entry name" value="EMP24_GP25L"/>
    <property type="match status" value="1"/>
</dbReference>
<evidence type="ECO:0000256" key="6">
    <source>
        <dbReference type="ARBA" id="ARBA00022989"/>
    </source>
</evidence>
<feature type="domain" description="GOLD" evidence="12">
    <location>
        <begin position="31"/>
        <end position="125"/>
    </location>
</feature>
<dbReference type="AlphaFoldDB" id="G0VJ32"/>
<evidence type="ECO:0000256" key="8">
    <source>
        <dbReference type="RuleBase" id="RU003827"/>
    </source>
</evidence>
<dbReference type="EMBL" id="HE576759">
    <property type="protein sequence ID" value="CCC71511.1"/>
    <property type="molecule type" value="Genomic_DNA"/>
</dbReference>
<keyword evidence="14" id="KW-1185">Reference proteome</keyword>
<evidence type="ECO:0000256" key="9">
    <source>
        <dbReference type="SAM" id="Coils"/>
    </source>
</evidence>
<feature type="chain" id="PRO_5003410557" description="GOLD domain-containing protein" evidence="11">
    <location>
        <begin position="22"/>
        <end position="213"/>
    </location>
</feature>
<feature type="signal peptide" evidence="11">
    <location>
        <begin position="1"/>
        <end position="21"/>
    </location>
</feature>
<evidence type="ECO:0000256" key="11">
    <source>
        <dbReference type="SAM" id="SignalP"/>
    </source>
</evidence>
<dbReference type="Proteomes" id="UP000001640">
    <property type="component" value="Chromosome 8"/>
</dbReference>
<dbReference type="RefSeq" id="XP_003677858.1">
    <property type="nucleotide sequence ID" value="XM_003677810.1"/>
</dbReference>
<evidence type="ECO:0000259" key="12">
    <source>
        <dbReference type="PROSITE" id="PS50866"/>
    </source>
</evidence>
<dbReference type="GeneID" id="96905188"/>
<evidence type="ECO:0000256" key="1">
    <source>
        <dbReference type="ARBA" id="ARBA00004479"/>
    </source>
</evidence>
<dbReference type="GO" id="GO:0006888">
    <property type="term" value="P:endoplasmic reticulum to Golgi vesicle-mediated transport"/>
    <property type="evidence" value="ECO:0007669"/>
    <property type="project" value="UniProtKB-ARBA"/>
</dbReference>
<evidence type="ECO:0000256" key="5">
    <source>
        <dbReference type="ARBA" id="ARBA00022892"/>
    </source>
</evidence>
<keyword evidence="4 11" id="KW-0732">Signal</keyword>
<keyword evidence="6 10" id="KW-1133">Transmembrane helix</keyword>
<name>G0VJ32_NAUCA</name>
<proteinExistence type="inferred from homology"/>
<dbReference type="Pfam" id="PF01105">
    <property type="entry name" value="EMP24_GP25L"/>
    <property type="match status" value="1"/>
</dbReference>
<evidence type="ECO:0000256" key="3">
    <source>
        <dbReference type="ARBA" id="ARBA00022692"/>
    </source>
</evidence>
<dbReference type="OrthoDB" id="3427at2759"/>
<dbReference type="PANTHER" id="PTHR22811">
    <property type="entry name" value="TRANSMEMBRANE EMP24 DOMAIN-CONTAINING PROTEIN"/>
    <property type="match status" value="1"/>
</dbReference>
<evidence type="ECO:0000256" key="2">
    <source>
        <dbReference type="ARBA" id="ARBA00007104"/>
    </source>
</evidence>
<organism evidence="13 14">
    <name type="scientific">Naumovozyma castellii</name>
    <name type="common">Yeast</name>
    <name type="synonym">Saccharomyces castellii</name>
    <dbReference type="NCBI Taxonomy" id="27288"/>
    <lineage>
        <taxon>Eukaryota</taxon>
        <taxon>Fungi</taxon>
        <taxon>Dikarya</taxon>
        <taxon>Ascomycota</taxon>
        <taxon>Saccharomycotina</taxon>
        <taxon>Saccharomycetes</taxon>
        <taxon>Saccharomycetales</taxon>
        <taxon>Saccharomycetaceae</taxon>
        <taxon>Naumovozyma</taxon>
    </lineage>
</organism>
<dbReference type="STRING" id="1064592.G0VJ32"/>
<dbReference type="InterPro" id="IPR015720">
    <property type="entry name" value="Emp24-like"/>
</dbReference>
<keyword evidence="5" id="KW-0931">ER-Golgi transport</keyword>
<reference key="2">
    <citation type="submission" date="2011-08" db="EMBL/GenBank/DDBJ databases">
        <title>Genome sequence of Naumovozyma castellii.</title>
        <authorList>
            <person name="Gordon J.L."/>
            <person name="Armisen D."/>
            <person name="Proux-Wera E."/>
            <person name="OhEigeartaigh S.S."/>
            <person name="Byrne K.P."/>
            <person name="Wolfe K.H."/>
        </authorList>
    </citation>
    <scope>NUCLEOTIDE SEQUENCE</scope>
    <source>
        <strain>Type strain:CBS 4309</strain>
    </source>
</reference>
<dbReference type="GO" id="GO:0016020">
    <property type="term" value="C:membrane"/>
    <property type="evidence" value="ECO:0007669"/>
    <property type="project" value="UniProtKB-SubCell"/>
</dbReference>
<dbReference type="InParanoid" id="G0VJ32"/>
<evidence type="ECO:0000313" key="13">
    <source>
        <dbReference type="EMBL" id="CCC71511.1"/>
    </source>
</evidence>
<dbReference type="HOGENOM" id="CLU_066963_2_1_1"/>
<evidence type="ECO:0000256" key="7">
    <source>
        <dbReference type="ARBA" id="ARBA00023136"/>
    </source>
</evidence>
<dbReference type="KEGG" id="ncs:NCAS_0H02010"/>
<evidence type="ECO:0000313" key="14">
    <source>
        <dbReference type="Proteomes" id="UP000001640"/>
    </source>
</evidence>
<gene>
    <name evidence="13" type="primary">NCAS0H02010</name>
    <name evidence="13" type="ordered locus">NCAS_0H02010</name>
</gene>
<comment type="similarity">
    <text evidence="2 8">Belongs to the EMP24/GP25L family.</text>
</comment>
<dbReference type="PROSITE" id="PS50866">
    <property type="entry name" value="GOLD"/>
    <property type="match status" value="1"/>
</dbReference>
<sequence length="213" mass="24698">MRSIIPGFFLLFALFSKFALSVHFYVNSGETKCFYENLSKGNLLIADLDTSIEKKGIYEEDSDVVVMVTIDETFDNNHRVLSQKNAYTGDFTFTALDSGEHKICVSPSYPQELSAKIRVFIELDIGHVSSLDSQRKDDVKSTVNRMKQLNQRLLNIRQEQREIRENEAIFRDQSESVNSKIMSWSILQFLALIAVCWFQLRYLKNFFIKQKVL</sequence>
<feature type="transmembrane region" description="Helical" evidence="10">
    <location>
        <begin position="181"/>
        <end position="200"/>
    </location>
</feature>
<evidence type="ECO:0000256" key="4">
    <source>
        <dbReference type="ARBA" id="ARBA00022729"/>
    </source>
</evidence>
<keyword evidence="5" id="KW-0813">Transport</keyword>
<keyword evidence="7 10" id="KW-0472">Membrane</keyword>
<evidence type="ECO:0000256" key="10">
    <source>
        <dbReference type="SAM" id="Phobius"/>
    </source>
</evidence>
<keyword evidence="3 8" id="KW-0812">Transmembrane</keyword>
<dbReference type="OMA" id="YYICISC"/>